<dbReference type="EMBL" id="WSZM01000756">
    <property type="protein sequence ID" value="KAF4029803.1"/>
    <property type="molecule type" value="Genomic_DNA"/>
</dbReference>
<dbReference type="EMBL" id="JAACNO010001119">
    <property type="protein sequence ID" value="KAF4142968.1"/>
    <property type="molecule type" value="Genomic_DNA"/>
</dbReference>
<evidence type="ECO:0000313" key="2">
    <source>
        <dbReference type="EMBL" id="KAF4142968.1"/>
    </source>
</evidence>
<dbReference type="AlphaFoldDB" id="A0A833SHR3"/>
<proteinExistence type="predicted"/>
<reference evidence="1" key="1">
    <citation type="submission" date="2020-04" db="EMBL/GenBank/DDBJ databases">
        <title>Hybrid Assembly of Korean Phytophthora infestans isolates.</title>
        <authorList>
            <person name="Prokchorchik M."/>
            <person name="Lee Y."/>
            <person name="Seo J."/>
            <person name="Cho J.-H."/>
            <person name="Park Y.-E."/>
            <person name="Jang D.-C."/>
            <person name="Im J.-S."/>
            <person name="Choi J.-G."/>
            <person name="Park H.-J."/>
            <person name="Lee G.-B."/>
            <person name="Lee Y.-G."/>
            <person name="Hong S.-Y."/>
            <person name="Cho K."/>
            <person name="Sohn K.H."/>
        </authorList>
    </citation>
    <scope>NUCLEOTIDE SEQUENCE</scope>
    <source>
        <strain evidence="1">KR_1_A1</strain>
        <strain evidence="2">KR_2_A2</strain>
    </source>
</reference>
<dbReference type="Proteomes" id="UP000602510">
    <property type="component" value="Unassembled WGS sequence"/>
</dbReference>
<dbReference type="InterPro" id="IPR037104">
    <property type="entry name" value="Annexin_sf"/>
</dbReference>
<comment type="caution">
    <text evidence="1">The sequence shown here is derived from an EMBL/GenBank/DDBJ whole genome shotgun (WGS) entry which is preliminary data.</text>
</comment>
<dbReference type="GO" id="GO:0005509">
    <property type="term" value="F:calcium ion binding"/>
    <property type="evidence" value="ECO:0007669"/>
    <property type="project" value="InterPro"/>
</dbReference>
<protein>
    <submittedName>
        <fullName evidence="1">Uncharacterized protein</fullName>
    </submittedName>
</protein>
<gene>
    <name evidence="1" type="ORF">GN244_ATG18448</name>
    <name evidence="2" type="ORF">GN958_ATG07840</name>
</gene>
<evidence type="ECO:0000313" key="3">
    <source>
        <dbReference type="Proteomes" id="UP000602510"/>
    </source>
</evidence>
<organism evidence="1 3">
    <name type="scientific">Phytophthora infestans</name>
    <name type="common">Potato late blight agent</name>
    <name type="synonym">Botrytis infestans</name>
    <dbReference type="NCBI Taxonomy" id="4787"/>
    <lineage>
        <taxon>Eukaryota</taxon>
        <taxon>Sar</taxon>
        <taxon>Stramenopiles</taxon>
        <taxon>Oomycota</taxon>
        <taxon>Peronosporomycetes</taxon>
        <taxon>Peronosporales</taxon>
        <taxon>Peronosporaceae</taxon>
        <taxon>Phytophthora</taxon>
    </lineage>
</organism>
<name>A0A833SHR3_PHYIN</name>
<dbReference type="Proteomes" id="UP000704712">
    <property type="component" value="Unassembled WGS sequence"/>
</dbReference>
<dbReference type="GO" id="GO:0005544">
    <property type="term" value="F:calcium-dependent phospholipid binding"/>
    <property type="evidence" value="ECO:0007669"/>
    <property type="project" value="InterPro"/>
</dbReference>
<sequence length="145" mass="16564">MTTRRQTFVNDEMVTEVMIETVETTEHVMSMVIKASFEEEKDPEVTAAMSSLYSDFACENRDDESMTFSADIDADVHEIHGLRTGVASDEASVAALLLSKTVEQRYLIWWRYRVLFKQSLTVWVKSKSNYGILLEMLASPLVRRG</sequence>
<keyword evidence="3" id="KW-1185">Reference proteome</keyword>
<accession>A0A833SHR3</accession>
<dbReference type="SUPFAM" id="SSF47874">
    <property type="entry name" value="Annexin"/>
    <property type="match status" value="1"/>
</dbReference>
<evidence type="ECO:0000313" key="1">
    <source>
        <dbReference type="EMBL" id="KAF4029803.1"/>
    </source>
</evidence>